<reference evidence="13 14" key="1">
    <citation type="submission" date="2024-08" db="EMBL/GenBank/DDBJ databases">
        <authorList>
            <person name="Cucini C."/>
            <person name="Frati F."/>
        </authorList>
    </citation>
    <scope>NUCLEOTIDE SEQUENCE [LARGE SCALE GENOMIC DNA]</scope>
</reference>
<comment type="pathway">
    <text evidence="2">Protein modification; protein ubiquitination.</text>
</comment>
<dbReference type="Gene3D" id="3.30.40.10">
    <property type="entry name" value="Zinc/RING finger domain, C3HC4 (zinc finger)"/>
    <property type="match status" value="2"/>
</dbReference>
<evidence type="ECO:0000256" key="5">
    <source>
        <dbReference type="ARBA" id="ARBA00022679"/>
    </source>
</evidence>
<dbReference type="PANTHER" id="PTHR45877">
    <property type="entry name" value="E3 UBIQUITIN-PROTEIN LIGASE SIAH2"/>
    <property type="match status" value="1"/>
</dbReference>
<dbReference type="Proteomes" id="UP001642540">
    <property type="component" value="Unassembled WGS sequence"/>
</dbReference>
<evidence type="ECO:0000256" key="8">
    <source>
        <dbReference type="ARBA" id="ARBA00022786"/>
    </source>
</evidence>
<keyword evidence="9" id="KW-0862">Zinc</keyword>
<gene>
    <name evidence="13" type="ORF">ODALV1_LOCUS6502</name>
</gene>
<sequence length="360" mass="41119">MSEVEKLVSQDQLIKLLECPVCYEFPAPPLFSCERGHFTCSACMRFLKSCSICRGHFAAARNFAVESIIEGSYFKCRNAYAGCTEVIKGDKLNSHLSQCLFRPFDCPEVFCSTKNLQPTEYLEHMKRHHHAIGCQEKLKDGKVAVAFMGMPDWRYKPCYINVFHPKSKTVVTFLVFSKYLRCTTFSWVTCPHPKFLSLYNVRFSLGSQRDVKNLSVHWTLPVLPIYASFNELRDSGLCAVIPDTQLASFYTKDSKSWNLKVEIIEKEETQPESFIVPLIQLLLILVTLVGILLWLYCETSTETKKNPIKSYNPCFPAKNYHYKCTVEVILGVDCDCTSLSISNTTVANNTTNDMRQICFN</sequence>
<keyword evidence="14" id="KW-1185">Reference proteome</keyword>
<dbReference type="InterPro" id="IPR004162">
    <property type="entry name" value="SINA-like_animal"/>
</dbReference>
<feature type="transmembrane region" description="Helical" evidence="11">
    <location>
        <begin position="274"/>
        <end position="296"/>
    </location>
</feature>
<evidence type="ECO:0000256" key="2">
    <source>
        <dbReference type="ARBA" id="ARBA00004906"/>
    </source>
</evidence>
<evidence type="ECO:0000256" key="1">
    <source>
        <dbReference type="ARBA" id="ARBA00000900"/>
    </source>
</evidence>
<keyword evidence="11" id="KW-0812">Transmembrane</keyword>
<evidence type="ECO:0000259" key="12">
    <source>
        <dbReference type="PROSITE" id="PS51081"/>
    </source>
</evidence>
<name>A0ABP1Q6L2_9HEXA</name>
<feature type="domain" description="SIAH-type" evidence="12">
    <location>
        <begin position="71"/>
        <end position="130"/>
    </location>
</feature>
<dbReference type="InterPro" id="IPR013083">
    <property type="entry name" value="Znf_RING/FYVE/PHD"/>
</dbReference>
<dbReference type="InterPro" id="IPR049548">
    <property type="entry name" value="Sina-like_RING"/>
</dbReference>
<dbReference type="PROSITE" id="PS51081">
    <property type="entry name" value="ZF_SIAH"/>
    <property type="match status" value="1"/>
</dbReference>
<evidence type="ECO:0000256" key="3">
    <source>
        <dbReference type="ARBA" id="ARBA00009119"/>
    </source>
</evidence>
<dbReference type="EMBL" id="CAXLJM020000020">
    <property type="protein sequence ID" value="CAL8086651.1"/>
    <property type="molecule type" value="Genomic_DNA"/>
</dbReference>
<accession>A0ABP1Q6L2</accession>
<dbReference type="EC" id="2.3.2.27" evidence="4"/>
<comment type="catalytic activity">
    <reaction evidence="1">
        <text>S-ubiquitinyl-[E2 ubiquitin-conjugating enzyme]-L-cysteine + [acceptor protein]-L-lysine = [E2 ubiquitin-conjugating enzyme]-L-cysteine + N(6)-ubiquitinyl-[acceptor protein]-L-lysine.</text>
        <dbReference type="EC" id="2.3.2.27"/>
    </reaction>
</comment>
<comment type="similarity">
    <text evidence="3">Belongs to the SINA (Seven in absentia) family.</text>
</comment>
<keyword evidence="7 10" id="KW-0863">Zinc-finger</keyword>
<dbReference type="InterPro" id="IPR013010">
    <property type="entry name" value="Znf_SIAH"/>
</dbReference>
<protein>
    <recommendedName>
        <fullName evidence="4">RING-type E3 ubiquitin transferase</fullName>
        <ecNumber evidence="4">2.3.2.27</ecNumber>
    </recommendedName>
</protein>
<evidence type="ECO:0000256" key="11">
    <source>
        <dbReference type="SAM" id="Phobius"/>
    </source>
</evidence>
<evidence type="ECO:0000256" key="6">
    <source>
        <dbReference type="ARBA" id="ARBA00022723"/>
    </source>
</evidence>
<organism evidence="13 14">
    <name type="scientific">Orchesella dallaii</name>
    <dbReference type="NCBI Taxonomy" id="48710"/>
    <lineage>
        <taxon>Eukaryota</taxon>
        <taxon>Metazoa</taxon>
        <taxon>Ecdysozoa</taxon>
        <taxon>Arthropoda</taxon>
        <taxon>Hexapoda</taxon>
        <taxon>Collembola</taxon>
        <taxon>Entomobryomorpha</taxon>
        <taxon>Entomobryoidea</taxon>
        <taxon>Orchesellidae</taxon>
        <taxon>Orchesellinae</taxon>
        <taxon>Orchesella</taxon>
    </lineage>
</organism>
<dbReference type="PANTHER" id="PTHR45877:SF2">
    <property type="entry name" value="E3 UBIQUITIN-PROTEIN LIGASE SINA-RELATED"/>
    <property type="match status" value="1"/>
</dbReference>
<keyword evidence="6" id="KW-0479">Metal-binding</keyword>
<keyword evidence="11" id="KW-0472">Membrane</keyword>
<keyword evidence="5" id="KW-0808">Transferase</keyword>
<evidence type="ECO:0000256" key="9">
    <source>
        <dbReference type="ARBA" id="ARBA00022833"/>
    </source>
</evidence>
<evidence type="ECO:0000313" key="14">
    <source>
        <dbReference type="Proteomes" id="UP001642540"/>
    </source>
</evidence>
<dbReference type="SUPFAM" id="SSF49599">
    <property type="entry name" value="TRAF domain-like"/>
    <property type="match status" value="1"/>
</dbReference>
<evidence type="ECO:0000256" key="10">
    <source>
        <dbReference type="PROSITE-ProRule" id="PRU00455"/>
    </source>
</evidence>
<evidence type="ECO:0000256" key="7">
    <source>
        <dbReference type="ARBA" id="ARBA00022771"/>
    </source>
</evidence>
<evidence type="ECO:0000313" key="13">
    <source>
        <dbReference type="EMBL" id="CAL8086651.1"/>
    </source>
</evidence>
<dbReference type="Pfam" id="PF21362">
    <property type="entry name" value="Sina_RING"/>
    <property type="match status" value="1"/>
</dbReference>
<keyword evidence="11" id="KW-1133">Transmembrane helix</keyword>
<proteinExistence type="inferred from homology"/>
<evidence type="ECO:0000256" key="4">
    <source>
        <dbReference type="ARBA" id="ARBA00012483"/>
    </source>
</evidence>
<keyword evidence="8" id="KW-0833">Ubl conjugation pathway</keyword>
<comment type="caution">
    <text evidence="13">The sequence shown here is derived from an EMBL/GenBank/DDBJ whole genome shotgun (WGS) entry which is preliminary data.</text>
</comment>